<protein>
    <submittedName>
        <fullName evidence="1">Uncharacterized protein</fullName>
    </submittedName>
</protein>
<sequence length="499" mass="53634">MTRLPLVAAAVVILAFAGVGAASMPPVPYFSQCDPRWGSDKLGGDGQTIYSQGCTLTSAAMVMAYYGVDTDPKRLNDAIGRAGYDENYWIHWSAVSDACHDETNQIEYSPGTVKPFDTTVLNTHLDAGHPVIVNVGGHFVVVTGRSDGTYYINDPISSAKSTLDAYPNRVGMHIYSGNPPDINKPLVGDWNGNGTDTTGIYNYTTANFSLDSGLNISFSISGDIPITGDWNGNGYDTIGVFRPSTAQFFLDYDNDGVSDMNATFGVIGDIPVVGDWDGDGGDNIGVFRQNHSDSGLTMFFLDLDNSGGSADQSVAFGEPDDLPVIGDWDGDGDDNIGLYRPGSTTGVFYLDIDNDGGAADIVTPEYGDLGDIPIAGDWDGDSDDNIGVYRPGTGEFFLNASMPSVPKTIYVDDDFSDDPSEHKWDTIQEGVDDATDGDTVIVYAGEYNETVGVGVENSITLWGAGVDVVTVRSKCTWGRVFDVTAGYTRHRHKLRFFYR</sequence>
<gene>
    <name evidence="1" type="ORF">C4B59_09145</name>
</gene>
<organism evidence="1 2">
    <name type="scientific">Candidatus Methanogaster sp</name>
    <dbReference type="NCBI Taxonomy" id="3386292"/>
    <lineage>
        <taxon>Archaea</taxon>
        <taxon>Methanobacteriati</taxon>
        <taxon>Methanobacteriota</taxon>
        <taxon>Stenosarchaea group</taxon>
        <taxon>Methanomicrobia</taxon>
        <taxon>Methanosarcinales</taxon>
        <taxon>ANME-2 cluster</taxon>
        <taxon>Candidatus Methanogasteraceae</taxon>
        <taxon>Candidatus Methanogaster</taxon>
    </lineage>
</organism>
<comment type="caution">
    <text evidence="1">The sequence shown here is derived from an EMBL/GenBank/DDBJ whole genome shotgun (WGS) entry which is preliminary data.</text>
</comment>
<dbReference type="Proteomes" id="UP000248329">
    <property type="component" value="Unassembled WGS sequence"/>
</dbReference>
<dbReference type="EMBL" id="PQXF01000015">
    <property type="protein sequence ID" value="PXF60541.1"/>
    <property type="molecule type" value="Genomic_DNA"/>
</dbReference>
<evidence type="ECO:0000313" key="2">
    <source>
        <dbReference type="Proteomes" id="UP000248329"/>
    </source>
</evidence>
<reference evidence="1" key="1">
    <citation type="submission" date="2018-01" db="EMBL/GenBank/DDBJ databases">
        <authorList>
            <person name="Krukenberg V."/>
        </authorList>
    </citation>
    <scope>NUCLEOTIDE SEQUENCE</scope>
    <source>
        <strain evidence="1">E20ANME2</strain>
    </source>
</reference>
<name>A0AC61L1N0_9EURY</name>
<accession>A0AC61L1N0</accession>
<evidence type="ECO:0000313" key="1">
    <source>
        <dbReference type="EMBL" id="PXF60541.1"/>
    </source>
</evidence>
<proteinExistence type="predicted"/>